<organism evidence="1 2">
    <name type="scientific">Enterococcus faecalis</name>
    <name type="common">Streptococcus faecalis</name>
    <dbReference type="NCBI Taxonomy" id="1351"/>
    <lineage>
        <taxon>Bacteria</taxon>
        <taxon>Bacillati</taxon>
        <taxon>Bacillota</taxon>
        <taxon>Bacilli</taxon>
        <taxon>Lactobacillales</taxon>
        <taxon>Enterococcaceae</taxon>
        <taxon>Enterococcus</taxon>
    </lineage>
</organism>
<comment type="caution">
    <text evidence="1">The sequence shown here is derived from an EMBL/GenBank/DDBJ whole genome shotgun (WGS) entry which is preliminary data.</text>
</comment>
<gene>
    <name evidence="1" type="ORF">NCTC13379_03664</name>
</gene>
<dbReference type="InterPro" id="IPR015424">
    <property type="entry name" value="PyrdxlP-dep_Trfase"/>
</dbReference>
<evidence type="ECO:0000313" key="2">
    <source>
        <dbReference type="Proteomes" id="UP000254396"/>
    </source>
</evidence>
<proteinExistence type="predicted"/>
<sequence length="105" mass="12306">MIDLVDEHLGWRQNYMPQDMPVISSQERTSESYEKTVNHMKDVLNEISSRMRTHSVPWHTAGRYWGHMNSETLMPSLLAYNFAMLWNGNNVAYESSPATSQWKKK</sequence>
<reference evidence="1 2" key="1">
    <citation type="submission" date="2018-06" db="EMBL/GenBank/DDBJ databases">
        <authorList>
            <consortium name="Pathogen Informatics"/>
            <person name="Doyle S."/>
        </authorList>
    </citation>
    <scope>NUCLEOTIDE SEQUENCE [LARGE SCALE GENOMIC DNA]</scope>
    <source>
        <strain evidence="1 2">NCTC13379</strain>
    </source>
</reference>
<protein>
    <submittedName>
        <fullName evidence="1">Tyrosine decarboxylase</fullName>
    </submittedName>
</protein>
<dbReference type="SUPFAM" id="SSF53383">
    <property type="entry name" value="PLP-dependent transferases"/>
    <property type="match status" value="1"/>
</dbReference>
<evidence type="ECO:0000313" key="1">
    <source>
        <dbReference type="EMBL" id="STQ83216.1"/>
    </source>
</evidence>
<dbReference type="Proteomes" id="UP000254396">
    <property type="component" value="Unassembled WGS sequence"/>
</dbReference>
<accession>A0AAX2KW96</accession>
<dbReference type="AlphaFoldDB" id="A0AAX2KW96"/>
<name>A0AAX2KW96_ENTFL</name>
<dbReference type="EMBL" id="UGIX01000008">
    <property type="protein sequence ID" value="STQ83216.1"/>
    <property type="molecule type" value="Genomic_DNA"/>
</dbReference>